<comment type="similarity">
    <text evidence="1">Belongs to the NADH:flavin oxidoreductase/NADH oxidase family.</text>
</comment>
<dbReference type="SUPFAM" id="SSF51395">
    <property type="entry name" value="FMN-linked oxidoreductases"/>
    <property type="match status" value="1"/>
</dbReference>
<dbReference type="InterPro" id="IPR051799">
    <property type="entry name" value="NADH_flavin_oxidoreductase"/>
</dbReference>
<sequence>MFGNSPFSFQEPLGETDYKDEELCWSVPQYPYQPIQHPFIMPSPEVSHALTLGQSLTFPFSGKTAKNKLMKSAMSERLSTFSSYDPMERGQPTEELVRLYETWAIGDIGIMVTGNIQIKKDHLEASGNAIIDWDLPRSYLEDFKEVARAAKSHGSLVLGQLSHPGRQVSITIQPYPESSSAIEHPPTSGVLFARPTPLTKDGIKDIVKRFAYAASFLQKAGFDGVQIHAAHGYLIHQFLSRRSNNRTDEYGGTLQNRMRLLLEIIAEIKWAVNDPTFMLSVKINSEDSVPDGIDLEESIITAKVLEAAAVDLIEISGGTYEQGQQLAQHRTLFSAAREAYFIDFADQLRPHLRQSRIAVTGGFRTTRAMAEAINLGSTDVIGIARPLTAEPLLVKAILRGTKMEAKSDKLPPIQLLRLAASGSQIVEIGNGEDITDFDSTFNVSRFIARMLKEIPASMSELLSIHNCST</sequence>
<keyword evidence="2" id="KW-0285">Flavoprotein</keyword>
<accession>A0A8I2YIJ8</accession>
<dbReference type="AlphaFoldDB" id="A0A8I2YIJ8"/>
<keyword evidence="3" id="KW-0288">FMN</keyword>
<keyword evidence="4" id="KW-0560">Oxidoreductase</keyword>
<dbReference type="GO" id="GO:0010181">
    <property type="term" value="F:FMN binding"/>
    <property type="evidence" value="ECO:0007669"/>
    <property type="project" value="InterPro"/>
</dbReference>
<dbReference type="PANTHER" id="PTHR43656">
    <property type="entry name" value="BINDING OXIDOREDUCTASE, PUTATIVE (AFU_ORTHOLOGUE AFUA_2G08260)-RELATED"/>
    <property type="match status" value="1"/>
</dbReference>
<evidence type="ECO:0000256" key="1">
    <source>
        <dbReference type="ARBA" id="ARBA00005979"/>
    </source>
</evidence>
<dbReference type="Gene3D" id="3.20.20.70">
    <property type="entry name" value="Aldolase class I"/>
    <property type="match status" value="1"/>
</dbReference>
<dbReference type="CDD" id="cd04733">
    <property type="entry name" value="OYE_like_2_FMN"/>
    <property type="match status" value="1"/>
</dbReference>
<dbReference type="OrthoDB" id="1663137at2759"/>
<dbReference type="Proteomes" id="UP000683000">
    <property type="component" value="Unassembled WGS sequence"/>
</dbReference>
<feature type="domain" description="NADH:flavin oxidoreductase/NADH oxidase N-terminal" evidence="5">
    <location>
        <begin position="84"/>
        <end position="400"/>
    </location>
</feature>
<evidence type="ECO:0000313" key="7">
    <source>
        <dbReference type="Proteomes" id="UP000683000"/>
    </source>
</evidence>
<dbReference type="GO" id="GO:0016491">
    <property type="term" value="F:oxidoreductase activity"/>
    <property type="evidence" value="ECO:0007669"/>
    <property type="project" value="UniProtKB-KW"/>
</dbReference>
<proteinExistence type="inferred from homology"/>
<dbReference type="Pfam" id="PF00724">
    <property type="entry name" value="Oxidored_FMN"/>
    <property type="match status" value="1"/>
</dbReference>
<comment type="caution">
    <text evidence="6">The sequence shown here is derived from an EMBL/GenBank/DDBJ whole genome shotgun (WGS) entry which is preliminary data.</text>
</comment>
<evidence type="ECO:0000313" key="6">
    <source>
        <dbReference type="EMBL" id="KAG6372701.1"/>
    </source>
</evidence>
<dbReference type="InterPro" id="IPR001155">
    <property type="entry name" value="OxRdtase_FMN_N"/>
</dbReference>
<gene>
    <name evidence="6" type="ORF">JVT61DRAFT_7468</name>
</gene>
<dbReference type="InterPro" id="IPR013785">
    <property type="entry name" value="Aldolase_TIM"/>
</dbReference>
<reference evidence="6" key="1">
    <citation type="submission" date="2021-03" db="EMBL/GenBank/DDBJ databases">
        <title>Evolutionary innovations through gain and loss of genes in the ectomycorrhizal Boletales.</title>
        <authorList>
            <person name="Wu G."/>
            <person name="Miyauchi S."/>
            <person name="Morin E."/>
            <person name="Yang Z.-L."/>
            <person name="Xu J."/>
            <person name="Martin F.M."/>
        </authorList>
    </citation>
    <scope>NUCLEOTIDE SEQUENCE</scope>
    <source>
        <strain evidence="6">BR01</strain>
    </source>
</reference>
<organism evidence="6 7">
    <name type="scientific">Boletus reticuloceps</name>
    <dbReference type="NCBI Taxonomy" id="495285"/>
    <lineage>
        <taxon>Eukaryota</taxon>
        <taxon>Fungi</taxon>
        <taxon>Dikarya</taxon>
        <taxon>Basidiomycota</taxon>
        <taxon>Agaricomycotina</taxon>
        <taxon>Agaricomycetes</taxon>
        <taxon>Agaricomycetidae</taxon>
        <taxon>Boletales</taxon>
        <taxon>Boletineae</taxon>
        <taxon>Boletaceae</taxon>
        <taxon>Boletoideae</taxon>
        <taxon>Boletus</taxon>
    </lineage>
</organism>
<evidence type="ECO:0000256" key="2">
    <source>
        <dbReference type="ARBA" id="ARBA00022630"/>
    </source>
</evidence>
<evidence type="ECO:0000259" key="5">
    <source>
        <dbReference type="Pfam" id="PF00724"/>
    </source>
</evidence>
<evidence type="ECO:0000256" key="4">
    <source>
        <dbReference type="ARBA" id="ARBA00023002"/>
    </source>
</evidence>
<keyword evidence="7" id="KW-1185">Reference proteome</keyword>
<name>A0A8I2YIJ8_9AGAM</name>
<protein>
    <recommendedName>
        <fullName evidence="5">NADH:flavin oxidoreductase/NADH oxidase N-terminal domain-containing protein</fullName>
    </recommendedName>
</protein>
<dbReference type="PANTHER" id="PTHR43656:SF5">
    <property type="entry name" value="NADH:FLAVIN OXIDOREDUCTASE_NADH OXIDASE N-TERMINAL DOMAIN-CONTAINING PROTEIN"/>
    <property type="match status" value="1"/>
</dbReference>
<evidence type="ECO:0000256" key="3">
    <source>
        <dbReference type="ARBA" id="ARBA00022643"/>
    </source>
</evidence>
<dbReference type="EMBL" id="JAGFBS010000026">
    <property type="protein sequence ID" value="KAG6372701.1"/>
    <property type="molecule type" value="Genomic_DNA"/>
</dbReference>